<dbReference type="Pfam" id="PF00497">
    <property type="entry name" value="SBP_bac_3"/>
    <property type="match status" value="1"/>
</dbReference>
<feature type="signal peptide" evidence="2">
    <location>
        <begin position="1"/>
        <end position="34"/>
    </location>
</feature>
<evidence type="ECO:0000256" key="1">
    <source>
        <dbReference type="ARBA" id="ARBA00022729"/>
    </source>
</evidence>
<reference evidence="5 6" key="1">
    <citation type="submission" date="2015-03" db="EMBL/GenBank/DDBJ databases">
        <title>Draft Genome Sequence of Burkholderia andropogonis type strain ICMP2807, isolated from Sorghum bicolor.</title>
        <authorList>
            <person name="Lopes-Santos L."/>
            <person name="Castro D.B."/>
            <person name="Ottoboni L.M."/>
            <person name="Park D."/>
            <person name="Weirc B.S."/>
            <person name="Destefano S.A."/>
        </authorList>
    </citation>
    <scope>NUCLEOTIDE SEQUENCE [LARGE SCALE GENOMIC DNA]</scope>
    <source>
        <strain evidence="5 6">ICMP2807</strain>
    </source>
</reference>
<dbReference type="InterPro" id="IPR001320">
    <property type="entry name" value="Iontro_rcpt_C"/>
</dbReference>
<feature type="chain" id="PRO_5002490388" evidence="2">
    <location>
        <begin position="35"/>
        <end position="277"/>
    </location>
</feature>
<dbReference type="PANTHER" id="PTHR35936:SF35">
    <property type="entry name" value="L-CYSTINE-BINDING PROTEIN TCYJ"/>
    <property type="match status" value="1"/>
</dbReference>
<evidence type="ECO:0000259" key="3">
    <source>
        <dbReference type="SMART" id="SM00062"/>
    </source>
</evidence>
<protein>
    <submittedName>
        <fullName evidence="5">Cysteine ABC transporter substrate-binding protein</fullName>
    </submittedName>
</protein>
<dbReference type="GO" id="GO:0016020">
    <property type="term" value="C:membrane"/>
    <property type="evidence" value="ECO:0007669"/>
    <property type="project" value="InterPro"/>
</dbReference>
<dbReference type="InterPro" id="IPR001638">
    <property type="entry name" value="Solute-binding_3/MltF_N"/>
</dbReference>
<dbReference type="SMART" id="SM00079">
    <property type="entry name" value="PBPe"/>
    <property type="match status" value="1"/>
</dbReference>
<dbReference type="Proteomes" id="UP000033618">
    <property type="component" value="Unassembled WGS sequence"/>
</dbReference>
<name>A0A0F5K2E6_9BURK</name>
<dbReference type="GO" id="GO:0015276">
    <property type="term" value="F:ligand-gated monoatomic ion channel activity"/>
    <property type="evidence" value="ECO:0007669"/>
    <property type="project" value="InterPro"/>
</dbReference>
<evidence type="ECO:0000313" key="5">
    <source>
        <dbReference type="EMBL" id="KKB63722.1"/>
    </source>
</evidence>
<keyword evidence="6" id="KW-1185">Reference proteome</keyword>
<dbReference type="STRING" id="28092.WM40_10430"/>
<dbReference type="AlphaFoldDB" id="A0A0F5K2E6"/>
<dbReference type="EMBL" id="LAQU01000008">
    <property type="protein sequence ID" value="KKB63722.1"/>
    <property type="molecule type" value="Genomic_DNA"/>
</dbReference>
<dbReference type="PATRIC" id="fig|28092.6.peg.2461"/>
<gene>
    <name evidence="5" type="ORF">WM40_10430</name>
</gene>
<proteinExistence type="predicted"/>
<accession>A0A0F5K2E6</accession>
<organism evidence="5 6">
    <name type="scientific">Robbsia andropogonis</name>
    <dbReference type="NCBI Taxonomy" id="28092"/>
    <lineage>
        <taxon>Bacteria</taxon>
        <taxon>Pseudomonadati</taxon>
        <taxon>Pseudomonadota</taxon>
        <taxon>Betaproteobacteria</taxon>
        <taxon>Burkholderiales</taxon>
        <taxon>Burkholderiaceae</taxon>
        <taxon>Robbsia</taxon>
    </lineage>
</organism>
<evidence type="ECO:0000256" key="2">
    <source>
        <dbReference type="SAM" id="SignalP"/>
    </source>
</evidence>
<feature type="domain" description="Ionotropic glutamate receptor C-terminal" evidence="4">
    <location>
        <begin position="46"/>
        <end position="265"/>
    </location>
</feature>
<comment type="caution">
    <text evidence="5">The sequence shown here is derived from an EMBL/GenBank/DDBJ whole genome shotgun (WGS) entry which is preliminary data.</text>
</comment>
<dbReference type="Gene3D" id="3.40.190.10">
    <property type="entry name" value="Periplasmic binding protein-like II"/>
    <property type="match status" value="2"/>
</dbReference>
<dbReference type="OrthoDB" id="368476at2"/>
<dbReference type="SUPFAM" id="SSF53850">
    <property type="entry name" value="Periplasmic binding protein-like II"/>
    <property type="match status" value="1"/>
</dbReference>
<dbReference type="SMART" id="SM00062">
    <property type="entry name" value="PBPb"/>
    <property type="match status" value="1"/>
</dbReference>
<dbReference type="PANTHER" id="PTHR35936">
    <property type="entry name" value="MEMBRANE-BOUND LYTIC MUREIN TRANSGLYCOSYLASE F"/>
    <property type="match status" value="1"/>
</dbReference>
<evidence type="ECO:0000313" key="6">
    <source>
        <dbReference type="Proteomes" id="UP000033618"/>
    </source>
</evidence>
<dbReference type="CDD" id="cd13712">
    <property type="entry name" value="PBP2_FliY"/>
    <property type="match status" value="1"/>
</dbReference>
<evidence type="ECO:0000259" key="4">
    <source>
        <dbReference type="SMART" id="SM00079"/>
    </source>
</evidence>
<keyword evidence="1 2" id="KW-0732">Signal</keyword>
<feature type="domain" description="Solute-binding protein family 3/N-terminal" evidence="3">
    <location>
        <begin position="46"/>
        <end position="266"/>
    </location>
</feature>
<sequence length="277" mass="29861">MASRFSPRNVARAFFSATAFSLSALSFIAPCAHAADLLDTVKHRGTLEIGLEGTYPPFGFKAPGGDLQGFDVDVATELARRLGVKPHFVTTEWSGIIAGLQAGKYDVIVNQVGITAARQKMLDFSTPYTYSIGQLIQRKNDDRQFRSLDDLKGHKLGVSFGSNYNDMAKAVPGIDVRTYPGAPEYLSDLAAGRIDAALNDRLMLAYLLKHSALPLRTSGTAGDPSEMGIPFRKDNPAFAKAVNNALADMRSDGTLTRLSDKWFGVDVSKPLSATAAK</sequence>
<dbReference type="RefSeq" id="WP_046152811.1">
    <property type="nucleotide sequence ID" value="NZ_CADFGU010000011.1"/>
</dbReference>